<dbReference type="AlphaFoldDB" id="A0A397Q5U9"/>
<evidence type="ECO:0000313" key="2">
    <source>
        <dbReference type="EMBL" id="RIA56333.1"/>
    </source>
</evidence>
<protein>
    <recommendedName>
        <fullName evidence="4">LysM domain-containing protein</fullName>
    </recommendedName>
</protein>
<accession>A0A397Q5U9</accession>
<comment type="caution">
    <text evidence="2">The sequence shown here is derived from an EMBL/GenBank/DDBJ whole genome shotgun (WGS) entry which is preliminary data.</text>
</comment>
<reference evidence="2 3" key="1">
    <citation type="submission" date="2018-08" db="EMBL/GenBank/DDBJ databases">
        <title>Genomic Encyclopedia of Archaeal and Bacterial Type Strains, Phase II (KMG-II): from individual species to whole genera.</title>
        <authorList>
            <person name="Goeker M."/>
        </authorList>
    </citation>
    <scope>NUCLEOTIDE SEQUENCE [LARGE SCALE GENOMIC DNA]</scope>
    <source>
        <strain evidence="2 3">DSM 5002</strain>
    </source>
</reference>
<proteinExistence type="predicted"/>
<feature type="signal peptide" evidence="1">
    <location>
        <begin position="1"/>
        <end position="29"/>
    </location>
</feature>
<evidence type="ECO:0000313" key="3">
    <source>
        <dbReference type="Proteomes" id="UP000266273"/>
    </source>
</evidence>
<dbReference type="RefSeq" id="WP_119061137.1">
    <property type="nucleotide sequence ID" value="NZ_QXDF01000001.1"/>
</dbReference>
<evidence type="ECO:0008006" key="4">
    <source>
        <dbReference type="Google" id="ProtNLM"/>
    </source>
</evidence>
<gene>
    <name evidence="2" type="ORF">BXY53_1437</name>
</gene>
<keyword evidence="1" id="KW-0732">Signal</keyword>
<sequence>MKPKTITGIAAIGALAAAVGTSWTQPASAAIRCEGNFQITEYGRINTPYCEDNYLAQVAREYGMSVSASAIRRNPGVKERACRLVGHDNRVRDTCAPYLPENNRRFYFR</sequence>
<evidence type="ECO:0000256" key="1">
    <source>
        <dbReference type="SAM" id="SignalP"/>
    </source>
</evidence>
<dbReference type="Proteomes" id="UP000266273">
    <property type="component" value="Unassembled WGS sequence"/>
</dbReference>
<dbReference type="EMBL" id="QXDF01000001">
    <property type="protein sequence ID" value="RIA56333.1"/>
    <property type="molecule type" value="Genomic_DNA"/>
</dbReference>
<keyword evidence="3" id="KW-1185">Reference proteome</keyword>
<organism evidence="2 3">
    <name type="scientific">Dichotomicrobium thermohalophilum</name>
    <dbReference type="NCBI Taxonomy" id="933063"/>
    <lineage>
        <taxon>Bacteria</taxon>
        <taxon>Pseudomonadati</taxon>
        <taxon>Pseudomonadota</taxon>
        <taxon>Alphaproteobacteria</taxon>
        <taxon>Hyphomicrobiales</taxon>
        <taxon>Hyphomicrobiaceae</taxon>
        <taxon>Dichotomicrobium</taxon>
    </lineage>
</organism>
<dbReference type="OrthoDB" id="7933619at2"/>
<feature type="chain" id="PRO_5017415808" description="LysM domain-containing protein" evidence="1">
    <location>
        <begin position="30"/>
        <end position="109"/>
    </location>
</feature>
<name>A0A397Q5U9_9HYPH</name>